<dbReference type="InterPro" id="IPR036397">
    <property type="entry name" value="RNaseH_sf"/>
</dbReference>
<evidence type="ECO:0000256" key="5">
    <source>
        <dbReference type="ARBA" id="ARBA00007383"/>
    </source>
</evidence>
<dbReference type="CDD" id="cd07182">
    <property type="entry name" value="RNase_HII_bacteria_HII_like"/>
    <property type="match status" value="1"/>
</dbReference>
<comment type="function">
    <text evidence="3 13">Endonuclease that specifically degrades the RNA of RNA-DNA hybrids.</text>
</comment>
<dbReference type="PANTHER" id="PTHR10954">
    <property type="entry name" value="RIBONUCLEASE H2 SUBUNIT A"/>
    <property type="match status" value="1"/>
</dbReference>
<feature type="domain" description="RNase H type-2" evidence="14">
    <location>
        <begin position="18"/>
        <end position="258"/>
    </location>
</feature>
<evidence type="ECO:0000256" key="8">
    <source>
        <dbReference type="ARBA" id="ARBA00022723"/>
    </source>
</evidence>
<evidence type="ECO:0000256" key="11">
    <source>
        <dbReference type="ARBA" id="ARBA00023211"/>
    </source>
</evidence>
<comment type="subcellular location">
    <subcellularLocation>
        <location evidence="4">Cytoplasm</location>
    </subcellularLocation>
</comment>
<protein>
    <recommendedName>
        <fullName evidence="13">Ribonuclease</fullName>
        <ecNumber evidence="13">3.1.26.4</ecNumber>
    </recommendedName>
</protein>
<comment type="caution">
    <text evidence="15">The sequence shown here is derived from an EMBL/GenBank/DDBJ whole genome shotgun (WGS) entry which is preliminary data.</text>
</comment>
<evidence type="ECO:0000256" key="12">
    <source>
        <dbReference type="PROSITE-ProRule" id="PRU01319"/>
    </source>
</evidence>
<reference evidence="16" key="1">
    <citation type="journal article" date="2019" name="Int. J. Syst. Evol. Microbiol.">
        <title>The Global Catalogue of Microorganisms (GCM) 10K type strain sequencing project: providing services to taxonomists for standard genome sequencing and annotation.</title>
        <authorList>
            <consortium name="The Broad Institute Genomics Platform"/>
            <consortium name="The Broad Institute Genome Sequencing Center for Infectious Disease"/>
            <person name="Wu L."/>
            <person name="Ma J."/>
        </authorList>
    </citation>
    <scope>NUCLEOTIDE SEQUENCE [LARGE SCALE GENOMIC DNA]</scope>
    <source>
        <strain evidence="16">NBRC 106348</strain>
    </source>
</reference>
<keyword evidence="11" id="KW-0464">Manganese</keyword>
<dbReference type="Gene3D" id="3.30.420.10">
    <property type="entry name" value="Ribonuclease H-like superfamily/Ribonuclease H"/>
    <property type="match status" value="2"/>
</dbReference>
<evidence type="ECO:0000259" key="14">
    <source>
        <dbReference type="PROSITE" id="PS51975"/>
    </source>
</evidence>
<evidence type="ECO:0000256" key="9">
    <source>
        <dbReference type="ARBA" id="ARBA00022759"/>
    </source>
</evidence>
<evidence type="ECO:0000256" key="2">
    <source>
        <dbReference type="ARBA" id="ARBA00001946"/>
    </source>
</evidence>
<comment type="similarity">
    <text evidence="5 13">Belongs to the RNase HII family.</text>
</comment>
<evidence type="ECO:0000256" key="13">
    <source>
        <dbReference type="RuleBase" id="RU003515"/>
    </source>
</evidence>
<dbReference type="Pfam" id="PF01351">
    <property type="entry name" value="RNase_HII"/>
    <property type="match status" value="2"/>
</dbReference>
<dbReference type="PROSITE" id="PS51975">
    <property type="entry name" value="RNASE_H_2"/>
    <property type="match status" value="1"/>
</dbReference>
<dbReference type="EC" id="3.1.26.4" evidence="13"/>
<feature type="binding site" evidence="12">
    <location>
        <position position="25"/>
    </location>
    <ligand>
        <name>a divalent metal cation</name>
        <dbReference type="ChEBI" id="CHEBI:60240"/>
    </ligand>
</feature>
<keyword evidence="9 12" id="KW-0255">Endonuclease</keyword>
<accession>A0ABQ6I7V8</accession>
<keyword evidence="8 12" id="KW-0479">Metal-binding</keyword>
<comment type="cofactor">
    <cofactor evidence="12">
        <name>Mn(2+)</name>
        <dbReference type="ChEBI" id="CHEBI:29035"/>
    </cofactor>
    <cofactor evidence="12">
        <name>Mg(2+)</name>
        <dbReference type="ChEBI" id="CHEBI:18420"/>
    </cofactor>
    <text evidence="12">Manganese or magnesium. Binds 1 divalent metal ion per monomer in the absence of substrate. May bind a second metal ion after substrate binding.</text>
</comment>
<comment type="cofactor">
    <cofactor evidence="2">
        <name>Mg(2+)</name>
        <dbReference type="ChEBI" id="CHEBI:18420"/>
    </cofactor>
</comment>
<name>A0ABQ6I7V8_9MICO</name>
<dbReference type="EMBL" id="BSUK01000001">
    <property type="protein sequence ID" value="GMA26497.1"/>
    <property type="molecule type" value="Genomic_DNA"/>
</dbReference>
<keyword evidence="16" id="KW-1185">Reference proteome</keyword>
<dbReference type="InterPro" id="IPR012337">
    <property type="entry name" value="RNaseH-like_sf"/>
</dbReference>
<evidence type="ECO:0000313" key="15">
    <source>
        <dbReference type="EMBL" id="GMA26497.1"/>
    </source>
</evidence>
<evidence type="ECO:0000256" key="7">
    <source>
        <dbReference type="ARBA" id="ARBA00022722"/>
    </source>
</evidence>
<dbReference type="InterPro" id="IPR022898">
    <property type="entry name" value="RNase_HII"/>
</dbReference>
<evidence type="ECO:0000256" key="4">
    <source>
        <dbReference type="ARBA" id="ARBA00004496"/>
    </source>
</evidence>
<sequence>MRTAHLKRETAWFEAGARTVAGMDEVGRGALAGPVSVGVVVVDATTRRAPRGLTDSKLLAPALREEMVPKVRRWGLAWAVGHASSAEIDDVGIIGALRLAGRRALATVAAAGIQVDAVLLDGSHDWLSDPQPDLLDVLDDLGPAPDDGAAVPVVPGVRAYRPLDPASLPAPVPSLGVRTLVKADVQCASVAAASVLAKCERDALMRELAGEHPAYDWHQNKGYATAAHVRALEEHGPSILHRTSWNLPGVTGPGVTAG</sequence>
<evidence type="ECO:0000256" key="10">
    <source>
        <dbReference type="ARBA" id="ARBA00022801"/>
    </source>
</evidence>
<dbReference type="Proteomes" id="UP001157091">
    <property type="component" value="Unassembled WGS sequence"/>
</dbReference>
<dbReference type="SUPFAM" id="SSF53098">
    <property type="entry name" value="Ribonuclease H-like"/>
    <property type="match status" value="1"/>
</dbReference>
<evidence type="ECO:0000256" key="6">
    <source>
        <dbReference type="ARBA" id="ARBA00022490"/>
    </source>
</evidence>
<organism evidence="15 16">
    <name type="scientific">Luteimicrobium album</name>
    <dbReference type="NCBI Taxonomy" id="1054550"/>
    <lineage>
        <taxon>Bacteria</taxon>
        <taxon>Bacillati</taxon>
        <taxon>Actinomycetota</taxon>
        <taxon>Actinomycetes</taxon>
        <taxon>Micrococcales</taxon>
        <taxon>Luteimicrobium</taxon>
    </lineage>
</organism>
<dbReference type="PANTHER" id="PTHR10954:SF18">
    <property type="entry name" value="RIBONUCLEASE HII"/>
    <property type="match status" value="1"/>
</dbReference>
<feature type="binding site" evidence="12">
    <location>
        <position position="121"/>
    </location>
    <ligand>
        <name>a divalent metal cation</name>
        <dbReference type="ChEBI" id="CHEBI:60240"/>
    </ligand>
</feature>
<evidence type="ECO:0000256" key="1">
    <source>
        <dbReference type="ARBA" id="ARBA00000077"/>
    </source>
</evidence>
<dbReference type="InterPro" id="IPR001352">
    <property type="entry name" value="RNase_HII/HIII"/>
</dbReference>
<gene>
    <name evidence="15" type="primary">rnhB</name>
    <name evidence="15" type="ORF">GCM10025864_42560</name>
</gene>
<keyword evidence="10 12" id="KW-0378">Hydrolase</keyword>
<evidence type="ECO:0000313" key="16">
    <source>
        <dbReference type="Proteomes" id="UP001157091"/>
    </source>
</evidence>
<evidence type="ECO:0000256" key="3">
    <source>
        <dbReference type="ARBA" id="ARBA00004065"/>
    </source>
</evidence>
<proteinExistence type="inferred from homology"/>
<dbReference type="NCBIfam" id="NF000595">
    <property type="entry name" value="PRK00015.1-3"/>
    <property type="match status" value="1"/>
</dbReference>
<dbReference type="InterPro" id="IPR024567">
    <property type="entry name" value="RNase_HII/HIII_dom"/>
</dbReference>
<feature type="binding site" evidence="12">
    <location>
        <position position="24"/>
    </location>
    <ligand>
        <name>a divalent metal cation</name>
        <dbReference type="ChEBI" id="CHEBI:60240"/>
    </ligand>
</feature>
<comment type="catalytic activity">
    <reaction evidence="1 12 13">
        <text>Endonucleolytic cleavage to 5'-phosphomonoester.</text>
        <dbReference type="EC" id="3.1.26.4"/>
    </reaction>
</comment>
<keyword evidence="6" id="KW-0963">Cytoplasm</keyword>
<keyword evidence="7 12" id="KW-0540">Nuclease</keyword>